<feature type="coiled-coil region" evidence="1">
    <location>
        <begin position="147"/>
        <end position="174"/>
    </location>
</feature>
<keyword evidence="1" id="KW-0175">Coiled coil</keyword>
<dbReference type="Proteomes" id="UP001632037">
    <property type="component" value="Unassembled WGS sequence"/>
</dbReference>
<evidence type="ECO:0000256" key="1">
    <source>
        <dbReference type="SAM" id="Coils"/>
    </source>
</evidence>
<keyword evidence="3" id="KW-1185">Reference proteome</keyword>
<proteinExistence type="predicted"/>
<accession>A0ABD3FIF4</accession>
<protein>
    <submittedName>
        <fullName evidence="2">Uncharacterized protein</fullName>
    </submittedName>
</protein>
<organism evidence="2 3">
    <name type="scientific">Phytophthora oleae</name>
    <dbReference type="NCBI Taxonomy" id="2107226"/>
    <lineage>
        <taxon>Eukaryota</taxon>
        <taxon>Sar</taxon>
        <taxon>Stramenopiles</taxon>
        <taxon>Oomycota</taxon>
        <taxon>Peronosporomycetes</taxon>
        <taxon>Peronosporales</taxon>
        <taxon>Peronosporaceae</taxon>
        <taxon>Phytophthora</taxon>
    </lineage>
</organism>
<name>A0ABD3FIF4_9STRA</name>
<sequence>MPTIPYGPETTPSKRTPQATVEFKGVTTFALPPAQSFRYCIGLESGNLRISLEDIDSKKQWCTRELSLKDYIDSSNSIPNASPSDYIECFHSLLTEPLDDASNVPRALQSCNGDQLRLDIRVKMQALMKSRVVTYSFKLEPVSVERIDVLELKIRDLQEEVKAVRAAAAGKDSEMQKTIADLRTEMNLLRETVKTPRVFLARATSQTGMEGMIVWRCEGLKVAAGAICDLNPGIYQVIIAVDFDSNHHPTNHIRLSKGAKVVCNSSGSLQVSLTSIIHVSKGDSLSVQTDGTVSSGYMTLALLAKLTV</sequence>
<dbReference type="AlphaFoldDB" id="A0ABD3FIF4"/>
<comment type="caution">
    <text evidence="2">The sequence shown here is derived from an EMBL/GenBank/DDBJ whole genome shotgun (WGS) entry which is preliminary data.</text>
</comment>
<evidence type="ECO:0000313" key="3">
    <source>
        <dbReference type="Proteomes" id="UP001632037"/>
    </source>
</evidence>
<evidence type="ECO:0000313" key="2">
    <source>
        <dbReference type="EMBL" id="KAL3664759.1"/>
    </source>
</evidence>
<gene>
    <name evidence="2" type="ORF">V7S43_010506</name>
</gene>
<reference evidence="2 3" key="1">
    <citation type="submission" date="2024-09" db="EMBL/GenBank/DDBJ databases">
        <title>Genome sequencing and assembly of Phytophthora oleae, isolate VK10A, causative agent of rot of olive drupes.</title>
        <authorList>
            <person name="Conti Taguali S."/>
            <person name="Riolo M."/>
            <person name="La Spada F."/>
            <person name="Cacciola S.O."/>
            <person name="Dionisio G."/>
        </authorList>
    </citation>
    <scope>NUCLEOTIDE SEQUENCE [LARGE SCALE GENOMIC DNA]</scope>
    <source>
        <strain evidence="2 3">VK10A</strain>
    </source>
</reference>
<dbReference type="EMBL" id="JBIMZQ010000023">
    <property type="protein sequence ID" value="KAL3664759.1"/>
    <property type="molecule type" value="Genomic_DNA"/>
</dbReference>